<dbReference type="EMBL" id="JARIHO010000133">
    <property type="protein sequence ID" value="KAJ7301496.1"/>
    <property type="molecule type" value="Genomic_DNA"/>
</dbReference>
<gene>
    <name evidence="2" type="ORF">DFH08DRAFT_827452</name>
</gene>
<comment type="caution">
    <text evidence="2">The sequence shown here is derived from an EMBL/GenBank/DDBJ whole genome shotgun (WGS) entry which is preliminary data.</text>
</comment>
<organism evidence="2 3">
    <name type="scientific">Mycena albidolilacea</name>
    <dbReference type="NCBI Taxonomy" id="1033008"/>
    <lineage>
        <taxon>Eukaryota</taxon>
        <taxon>Fungi</taxon>
        <taxon>Dikarya</taxon>
        <taxon>Basidiomycota</taxon>
        <taxon>Agaricomycotina</taxon>
        <taxon>Agaricomycetes</taxon>
        <taxon>Agaricomycetidae</taxon>
        <taxon>Agaricales</taxon>
        <taxon>Marasmiineae</taxon>
        <taxon>Mycenaceae</taxon>
        <taxon>Mycena</taxon>
    </lineage>
</organism>
<keyword evidence="3" id="KW-1185">Reference proteome</keyword>
<evidence type="ECO:0000313" key="3">
    <source>
        <dbReference type="Proteomes" id="UP001218218"/>
    </source>
</evidence>
<feature type="region of interest" description="Disordered" evidence="1">
    <location>
        <begin position="57"/>
        <end position="76"/>
    </location>
</feature>
<feature type="region of interest" description="Disordered" evidence="1">
    <location>
        <begin position="1"/>
        <end position="31"/>
    </location>
</feature>
<accession>A0AAD6YY57</accession>
<evidence type="ECO:0000256" key="1">
    <source>
        <dbReference type="SAM" id="MobiDB-lite"/>
    </source>
</evidence>
<reference evidence="2" key="1">
    <citation type="submission" date="2023-03" db="EMBL/GenBank/DDBJ databases">
        <title>Massive genome expansion in bonnet fungi (Mycena s.s.) driven by repeated elements and novel gene families across ecological guilds.</title>
        <authorList>
            <consortium name="Lawrence Berkeley National Laboratory"/>
            <person name="Harder C.B."/>
            <person name="Miyauchi S."/>
            <person name="Viragh M."/>
            <person name="Kuo A."/>
            <person name="Thoen E."/>
            <person name="Andreopoulos B."/>
            <person name="Lu D."/>
            <person name="Skrede I."/>
            <person name="Drula E."/>
            <person name="Henrissat B."/>
            <person name="Morin E."/>
            <person name="Kohler A."/>
            <person name="Barry K."/>
            <person name="LaButti K."/>
            <person name="Morin E."/>
            <person name="Salamov A."/>
            <person name="Lipzen A."/>
            <person name="Mereny Z."/>
            <person name="Hegedus B."/>
            <person name="Baldrian P."/>
            <person name="Stursova M."/>
            <person name="Weitz H."/>
            <person name="Taylor A."/>
            <person name="Grigoriev I.V."/>
            <person name="Nagy L.G."/>
            <person name="Martin F."/>
            <person name="Kauserud H."/>
        </authorList>
    </citation>
    <scope>NUCLEOTIDE SEQUENCE</scope>
    <source>
        <strain evidence="2">CBHHK002</strain>
    </source>
</reference>
<dbReference type="Proteomes" id="UP001218218">
    <property type="component" value="Unassembled WGS sequence"/>
</dbReference>
<sequence length="139" mass="15887">MSADEWIDSREIEPTHERNQSQTTPDIKFENDVKQARSIRYRADTQLPVSSLDSIIDHSTGETLPTNPPTPPGSKVVKIPEKWSVEIRDRCELEPKPDGEKKQTHTKAWPDIKSNGHPAYMLARVCDLPHVKQGWSSRY</sequence>
<protein>
    <submittedName>
        <fullName evidence="2">Uncharacterized protein</fullName>
    </submittedName>
</protein>
<dbReference type="AlphaFoldDB" id="A0AAD6YY57"/>
<evidence type="ECO:0000313" key="2">
    <source>
        <dbReference type="EMBL" id="KAJ7301496.1"/>
    </source>
</evidence>
<name>A0AAD6YY57_9AGAR</name>
<proteinExistence type="predicted"/>
<feature type="compositionally biased region" description="Basic and acidic residues" evidence="1">
    <location>
        <begin position="7"/>
        <end position="19"/>
    </location>
</feature>